<accession>A0A3N7HPW5</accession>
<dbReference type="Proteomes" id="UP000267464">
    <property type="component" value="Unassembled WGS sequence"/>
</dbReference>
<gene>
    <name evidence="1" type="ORF">DZC73_12920</name>
</gene>
<protein>
    <submittedName>
        <fullName evidence="1">Uncharacterized protein</fullName>
    </submittedName>
</protein>
<keyword evidence="2" id="KW-1185">Reference proteome</keyword>
<evidence type="ECO:0000313" key="1">
    <source>
        <dbReference type="EMBL" id="RQP24214.1"/>
    </source>
</evidence>
<proteinExistence type="predicted"/>
<dbReference type="AlphaFoldDB" id="A0A3N7HPW5"/>
<dbReference type="RefSeq" id="WP_124540699.1">
    <property type="nucleotide sequence ID" value="NZ_QUSW01000003.1"/>
</dbReference>
<comment type="caution">
    <text evidence="1">The sequence shown here is derived from an EMBL/GenBank/DDBJ whole genome shotgun (WGS) entry which is preliminary data.</text>
</comment>
<reference evidence="1 2" key="1">
    <citation type="submission" date="2018-08" db="EMBL/GenBank/DDBJ databases">
        <authorList>
            <person name="Khan S.A."/>
            <person name="Jeon C.O."/>
            <person name="Chun B.H."/>
            <person name="Jeong S.E."/>
        </authorList>
    </citation>
    <scope>NUCLEOTIDE SEQUENCE [LARGE SCALE GENOMIC DNA]</scope>
    <source>
        <strain evidence="1 2">S-16</strain>
    </source>
</reference>
<dbReference type="EMBL" id="QUSW01000003">
    <property type="protein sequence ID" value="RQP24214.1"/>
    <property type="molecule type" value="Genomic_DNA"/>
</dbReference>
<reference evidence="1 2" key="2">
    <citation type="submission" date="2018-12" db="EMBL/GenBank/DDBJ databases">
        <title>Rhizobacter gummiphilus sp. nov., a rubber-degrading bacterium isolated from the soil of a botanical garden in Japan.</title>
        <authorList>
            <person name="Shunsuke S.S."/>
        </authorList>
    </citation>
    <scope>NUCLEOTIDE SEQUENCE [LARGE SCALE GENOMIC DNA]</scope>
    <source>
        <strain evidence="1 2">S-16</strain>
    </source>
</reference>
<dbReference type="OrthoDB" id="5896307at2"/>
<name>A0A3N7HPW5_9BURK</name>
<evidence type="ECO:0000313" key="2">
    <source>
        <dbReference type="Proteomes" id="UP000267464"/>
    </source>
</evidence>
<sequence>MATGTITKTTTYLSTLKTRIAPDVRHPRHHGVKMQAHHILSAEGAKLSQLGRKLVGFGYDINVAKNLAFLPCTLQGACYLGIQPHRGNHTALSDGEAQDEFDDDDAHPRDYHALVARAIKRLEVKIDKKCTGRDGDKDKDAVMSIMNDLSQEILMLIYGKPNRARLTKVADSFLLGNTIGCSGADSVGSHSASRPCPVHRNHYQRQRVGQTVENITFELKDGRYVPRPGR</sequence>
<organism evidence="1 2">
    <name type="scientific">Piscinibacter terrae</name>
    <dbReference type="NCBI Taxonomy" id="2496871"/>
    <lineage>
        <taxon>Bacteria</taxon>
        <taxon>Pseudomonadati</taxon>
        <taxon>Pseudomonadota</taxon>
        <taxon>Betaproteobacteria</taxon>
        <taxon>Burkholderiales</taxon>
        <taxon>Sphaerotilaceae</taxon>
        <taxon>Piscinibacter</taxon>
    </lineage>
</organism>
<dbReference type="InterPro" id="IPR032871">
    <property type="entry name" value="AHH_dom_containing"/>
</dbReference>
<dbReference type="Pfam" id="PF14412">
    <property type="entry name" value="AHH"/>
    <property type="match status" value="1"/>
</dbReference>